<gene>
    <name evidence="2" type="primary">Contig6613.g313</name>
    <name evidence="2" type="ORF">STYLEM_637</name>
</gene>
<dbReference type="InterPro" id="IPR011009">
    <property type="entry name" value="Kinase-like_dom_sf"/>
</dbReference>
<evidence type="ECO:0000313" key="2">
    <source>
        <dbReference type="EMBL" id="CDW71689.1"/>
    </source>
</evidence>
<dbReference type="GO" id="GO:0004305">
    <property type="term" value="F:ethanolamine kinase activity"/>
    <property type="evidence" value="ECO:0007669"/>
    <property type="project" value="TreeGrafter"/>
</dbReference>
<dbReference type="GO" id="GO:0006646">
    <property type="term" value="P:phosphatidylethanolamine biosynthetic process"/>
    <property type="evidence" value="ECO:0007669"/>
    <property type="project" value="TreeGrafter"/>
</dbReference>
<name>A0A077ZQF0_STYLE</name>
<dbReference type="GO" id="GO:0005737">
    <property type="term" value="C:cytoplasm"/>
    <property type="evidence" value="ECO:0007669"/>
    <property type="project" value="TreeGrafter"/>
</dbReference>
<dbReference type="FunCoup" id="A0A077ZQF0">
    <property type="interactions" value="27"/>
</dbReference>
<dbReference type="PANTHER" id="PTHR22603">
    <property type="entry name" value="CHOLINE/ETHANOALAMINE KINASE"/>
    <property type="match status" value="1"/>
</dbReference>
<proteinExistence type="inferred from homology"/>
<dbReference type="GO" id="GO:0004103">
    <property type="term" value="F:choline kinase activity"/>
    <property type="evidence" value="ECO:0007669"/>
    <property type="project" value="TreeGrafter"/>
</dbReference>
<protein>
    <recommendedName>
        <fullName evidence="4">Choline ethanolamine kinase</fullName>
    </recommendedName>
</protein>
<accession>A0A077ZQF0</accession>
<reference evidence="2 3" key="1">
    <citation type="submission" date="2014-06" db="EMBL/GenBank/DDBJ databases">
        <authorList>
            <person name="Swart Estienne"/>
        </authorList>
    </citation>
    <scope>NUCLEOTIDE SEQUENCE [LARGE SCALE GENOMIC DNA]</scope>
    <source>
        <strain evidence="2 3">130c</strain>
    </source>
</reference>
<dbReference type="Proteomes" id="UP000039865">
    <property type="component" value="Unassembled WGS sequence"/>
</dbReference>
<evidence type="ECO:0000313" key="3">
    <source>
        <dbReference type="Proteomes" id="UP000039865"/>
    </source>
</evidence>
<dbReference type="OMA" id="HLSECAF"/>
<evidence type="ECO:0008006" key="4">
    <source>
        <dbReference type="Google" id="ProtNLM"/>
    </source>
</evidence>
<dbReference type="CDD" id="cd14021">
    <property type="entry name" value="ChoK-like_euk"/>
    <property type="match status" value="1"/>
</dbReference>
<dbReference type="AlphaFoldDB" id="A0A077ZQF0"/>
<organism evidence="2 3">
    <name type="scientific">Stylonychia lemnae</name>
    <name type="common">Ciliate</name>
    <dbReference type="NCBI Taxonomy" id="5949"/>
    <lineage>
        <taxon>Eukaryota</taxon>
        <taxon>Sar</taxon>
        <taxon>Alveolata</taxon>
        <taxon>Ciliophora</taxon>
        <taxon>Intramacronucleata</taxon>
        <taxon>Spirotrichea</taxon>
        <taxon>Stichotrichia</taxon>
        <taxon>Sporadotrichida</taxon>
        <taxon>Oxytrichidae</taxon>
        <taxon>Stylonychinae</taxon>
        <taxon>Stylonychia</taxon>
    </lineage>
</organism>
<sequence>MQSDLPNQTRDQTLLSLACKHLNNNFNSLEEIETVNISGMSNVTYIISSKKEPSNKVVIRFFESKAADFATEASIFRQMGKRGWGPKEIESTDVYRVEEYIDGRPLTMFELRNPFIAKTAMEMICETNYDEKLNKLIKQLKTPNHNFSQDFVSDSDNGWFNRYMRDVRPQLLQADFTNFPRALEIFNVFESIVRDKDQFIKEYEGLYPSNENVLFSHNDIQENNIMVWNQDKTQLTLIDFEYSSLNFRGYDIASYINETAIDYAHPVVPKFKLYEEFFDSIIEEKEIDLYLGYYLKKYHQIMSQKIEEYEYKGQLDKLLEKELPILRDEVLRCILLQHLIWSFWTLIMMPIEDLKKCENFYLEYGYQRLQMYIKYKDQFLGLASKQ</sequence>
<dbReference type="EMBL" id="CCKQ01000607">
    <property type="protein sequence ID" value="CDW71689.1"/>
    <property type="molecule type" value="Genomic_DNA"/>
</dbReference>
<dbReference type="Gene3D" id="3.90.1200.10">
    <property type="match status" value="1"/>
</dbReference>
<dbReference type="SUPFAM" id="SSF56112">
    <property type="entry name" value="Protein kinase-like (PK-like)"/>
    <property type="match status" value="1"/>
</dbReference>
<dbReference type="OrthoDB" id="3649325at2759"/>
<dbReference type="Gene3D" id="3.30.200.20">
    <property type="entry name" value="Phosphorylase Kinase, domain 1"/>
    <property type="match status" value="1"/>
</dbReference>
<dbReference type="InParanoid" id="A0A077ZQF0"/>
<comment type="similarity">
    <text evidence="1">Belongs to the choline/ethanolamine kinase family.</text>
</comment>
<dbReference type="Pfam" id="PF01633">
    <property type="entry name" value="Choline_kinase"/>
    <property type="match status" value="1"/>
</dbReference>
<dbReference type="PANTHER" id="PTHR22603:SF93">
    <property type="entry name" value="RE24176P"/>
    <property type="match status" value="1"/>
</dbReference>
<evidence type="ECO:0000256" key="1">
    <source>
        <dbReference type="ARBA" id="ARBA00038211"/>
    </source>
</evidence>
<keyword evidence="3" id="KW-1185">Reference proteome</keyword>